<reference evidence="5 6" key="1">
    <citation type="journal article" date="2012" name="Int. J. Syst. Evol. Microbiol.">
        <title>Marinomonas hwangdonensis sp. nov., isolated from seawater.</title>
        <authorList>
            <person name="Jung Y.T."/>
            <person name="Oh T.K."/>
            <person name="Yoon J.H."/>
        </authorList>
    </citation>
    <scope>NUCLEOTIDE SEQUENCE [LARGE SCALE GENOMIC DNA]</scope>
    <source>
        <strain evidence="5 6">HDW-15</strain>
    </source>
</reference>
<feature type="domain" description="HTH araC/xylS-type" evidence="4">
    <location>
        <begin position="222"/>
        <end position="322"/>
    </location>
</feature>
<organism evidence="5 6">
    <name type="scientific">Marinomonas hwangdonensis</name>
    <dbReference type="NCBI Taxonomy" id="1053647"/>
    <lineage>
        <taxon>Bacteria</taxon>
        <taxon>Pseudomonadati</taxon>
        <taxon>Pseudomonadota</taxon>
        <taxon>Gammaproteobacteria</taxon>
        <taxon>Oceanospirillales</taxon>
        <taxon>Oceanospirillaceae</taxon>
        <taxon>Marinomonas</taxon>
    </lineage>
</organism>
<dbReference type="Proteomes" id="UP000280507">
    <property type="component" value="Unassembled WGS sequence"/>
</dbReference>
<name>A0A3M8Q6D4_9GAMM</name>
<gene>
    <name evidence="5" type="ORF">EBI00_06895</name>
</gene>
<dbReference type="PROSITE" id="PS01124">
    <property type="entry name" value="HTH_ARAC_FAMILY_2"/>
    <property type="match status" value="1"/>
</dbReference>
<dbReference type="Gene3D" id="1.10.10.60">
    <property type="entry name" value="Homeodomain-like"/>
    <property type="match status" value="1"/>
</dbReference>
<dbReference type="PROSITE" id="PS00041">
    <property type="entry name" value="HTH_ARAC_FAMILY_1"/>
    <property type="match status" value="1"/>
</dbReference>
<sequence>MYWCVVMRFDFSVYDLQAVDASTQTLASILFNKGFGEYHFTEKTRQQKQSTLKFKAFGGLSIVEYGVGIASYVSMSNADLGYQLHVVLTGHSTEQCHNSGRMLRAGDSMMIMPKEQMISYDSTDCKKLIVTIPTEFLHQTVREFGYFCATEQIHFAPVVSRFPMAGPLFNLLNDMLQQDKSALGERALVYYCKLLSGAILNVFHNTVVPGSLSAESLHRHITRIRHYVLDNITTDITIEELAHLCQISRKSLYNLFERETGLTPSTYVRRLKLESAHAELKNNERIKNVTQVALKYGFTNLGRFSAQYREQIGELPSQTLRDFSY</sequence>
<protein>
    <submittedName>
        <fullName evidence="5">AraC family transcriptional regulator</fullName>
    </submittedName>
</protein>
<keyword evidence="1" id="KW-0805">Transcription regulation</keyword>
<dbReference type="Pfam" id="PF12833">
    <property type="entry name" value="HTH_18"/>
    <property type="match status" value="1"/>
</dbReference>
<proteinExistence type="predicted"/>
<dbReference type="GO" id="GO:0003700">
    <property type="term" value="F:DNA-binding transcription factor activity"/>
    <property type="evidence" value="ECO:0007669"/>
    <property type="project" value="InterPro"/>
</dbReference>
<evidence type="ECO:0000313" key="5">
    <source>
        <dbReference type="EMBL" id="RNF51613.1"/>
    </source>
</evidence>
<dbReference type="InterPro" id="IPR050204">
    <property type="entry name" value="AraC_XylS_family_regulators"/>
</dbReference>
<dbReference type="EMBL" id="RIZG01000003">
    <property type="protein sequence ID" value="RNF51613.1"/>
    <property type="molecule type" value="Genomic_DNA"/>
</dbReference>
<dbReference type="PANTHER" id="PTHR46796">
    <property type="entry name" value="HTH-TYPE TRANSCRIPTIONAL ACTIVATOR RHAS-RELATED"/>
    <property type="match status" value="1"/>
</dbReference>
<dbReference type="SMART" id="SM00342">
    <property type="entry name" value="HTH_ARAC"/>
    <property type="match status" value="1"/>
</dbReference>
<keyword evidence="6" id="KW-1185">Reference proteome</keyword>
<dbReference type="Pfam" id="PF14525">
    <property type="entry name" value="AraC_binding_2"/>
    <property type="match status" value="1"/>
</dbReference>
<accession>A0A3M8Q6D4</accession>
<dbReference type="SUPFAM" id="SSF46689">
    <property type="entry name" value="Homeodomain-like"/>
    <property type="match status" value="1"/>
</dbReference>
<dbReference type="AlphaFoldDB" id="A0A3M8Q6D4"/>
<dbReference type="InterPro" id="IPR035418">
    <property type="entry name" value="AraC-bd_2"/>
</dbReference>
<dbReference type="PANTHER" id="PTHR46796:SF6">
    <property type="entry name" value="ARAC SUBFAMILY"/>
    <property type="match status" value="1"/>
</dbReference>
<evidence type="ECO:0000256" key="2">
    <source>
        <dbReference type="ARBA" id="ARBA00023125"/>
    </source>
</evidence>
<dbReference type="InterPro" id="IPR018062">
    <property type="entry name" value="HTH_AraC-typ_CS"/>
</dbReference>
<evidence type="ECO:0000259" key="4">
    <source>
        <dbReference type="PROSITE" id="PS01124"/>
    </source>
</evidence>
<dbReference type="GO" id="GO:0043565">
    <property type="term" value="F:sequence-specific DNA binding"/>
    <property type="evidence" value="ECO:0007669"/>
    <property type="project" value="InterPro"/>
</dbReference>
<dbReference type="InterPro" id="IPR018060">
    <property type="entry name" value="HTH_AraC"/>
</dbReference>
<evidence type="ECO:0000256" key="1">
    <source>
        <dbReference type="ARBA" id="ARBA00023015"/>
    </source>
</evidence>
<evidence type="ECO:0000256" key="3">
    <source>
        <dbReference type="ARBA" id="ARBA00023163"/>
    </source>
</evidence>
<keyword evidence="2" id="KW-0238">DNA-binding</keyword>
<comment type="caution">
    <text evidence="5">The sequence shown here is derived from an EMBL/GenBank/DDBJ whole genome shotgun (WGS) entry which is preliminary data.</text>
</comment>
<evidence type="ECO:0000313" key="6">
    <source>
        <dbReference type="Proteomes" id="UP000280507"/>
    </source>
</evidence>
<keyword evidence="3" id="KW-0804">Transcription</keyword>
<dbReference type="InterPro" id="IPR009057">
    <property type="entry name" value="Homeodomain-like_sf"/>
</dbReference>